<protein>
    <submittedName>
        <fullName evidence="2">Uncharacterized protein</fullName>
    </submittedName>
</protein>
<dbReference type="AlphaFoldDB" id="A0ABD3HHJ5"/>
<feature type="region of interest" description="Disordered" evidence="1">
    <location>
        <begin position="152"/>
        <end position="250"/>
    </location>
</feature>
<proteinExistence type="predicted"/>
<name>A0ABD3HHJ5_9MARC</name>
<organism evidence="2 3">
    <name type="scientific">Riccia sorocarpa</name>
    <dbReference type="NCBI Taxonomy" id="122646"/>
    <lineage>
        <taxon>Eukaryota</taxon>
        <taxon>Viridiplantae</taxon>
        <taxon>Streptophyta</taxon>
        <taxon>Embryophyta</taxon>
        <taxon>Marchantiophyta</taxon>
        <taxon>Marchantiopsida</taxon>
        <taxon>Marchantiidae</taxon>
        <taxon>Marchantiales</taxon>
        <taxon>Ricciaceae</taxon>
        <taxon>Riccia</taxon>
    </lineage>
</organism>
<reference evidence="2 3" key="1">
    <citation type="submission" date="2024-09" db="EMBL/GenBank/DDBJ databases">
        <title>Chromosome-scale assembly of Riccia sorocarpa.</title>
        <authorList>
            <person name="Paukszto L."/>
        </authorList>
    </citation>
    <scope>NUCLEOTIDE SEQUENCE [LARGE SCALE GENOMIC DNA]</scope>
    <source>
        <strain evidence="2">LP-2024</strain>
        <tissue evidence="2">Aerial parts of the thallus</tissue>
    </source>
</reference>
<evidence type="ECO:0000313" key="2">
    <source>
        <dbReference type="EMBL" id="KAL3690052.1"/>
    </source>
</evidence>
<feature type="compositionally biased region" description="Low complexity" evidence="1">
    <location>
        <begin position="160"/>
        <end position="214"/>
    </location>
</feature>
<dbReference type="Proteomes" id="UP001633002">
    <property type="component" value="Unassembled WGS sequence"/>
</dbReference>
<accession>A0ABD3HHJ5</accession>
<evidence type="ECO:0000313" key="3">
    <source>
        <dbReference type="Proteomes" id="UP001633002"/>
    </source>
</evidence>
<comment type="caution">
    <text evidence="2">The sequence shown here is derived from an EMBL/GenBank/DDBJ whole genome shotgun (WGS) entry which is preliminary data.</text>
</comment>
<evidence type="ECO:0000256" key="1">
    <source>
        <dbReference type="SAM" id="MobiDB-lite"/>
    </source>
</evidence>
<dbReference type="EMBL" id="JBJQOH010000004">
    <property type="protein sequence ID" value="KAL3690052.1"/>
    <property type="molecule type" value="Genomic_DNA"/>
</dbReference>
<sequence length="250" mass="27544">MKVRITHILRDILTGDNTSQTKSPLIEFGYPSKGTRDIFGFHVSPLDLTDDIHLIVSLDKPRTLTGPLLLHRFNSYCLHRFRSFPLQSSRRLHLTSGFGSCRLWRRLDFWQNPPELSSSQGAEKSLRRMIPCGTTQGRVYVSAAQTCDDRPAALRRAADSRGSAQSRSKSRSAPSGSARGRRSNGPARGRNFYAAPSRAARSSSRLAGSRGPARGCRRSSGSVLGASRSTQHPIHKTPSTNSPIQHPKIT</sequence>
<keyword evidence="3" id="KW-1185">Reference proteome</keyword>
<feature type="compositionally biased region" description="Polar residues" evidence="1">
    <location>
        <begin position="219"/>
        <end position="244"/>
    </location>
</feature>
<gene>
    <name evidence="2" type="ORF">R1sor_016361</name>
</gene>